<dbReference type="RefSeq" id="WP_087110800.1">
    <property type="nucleotide sequence ID" value="NZ_CBCSCN010000006.1"/>
</dbReference>
<dbReference type="Proteomes" id="UP000196573">
    <property type="component" value="Unassembled WGS sequence"/>
</dbReference>
<keyword evidence="4 7" id="KW-0812">Transmembrane</keyword>
<dbReference type="InterPro" id="IPR002656">
    <property type="entry name" value="Acyl_transf_3_dom"/>
</dbReference>
<keyword evidence="10" id="KW-1185">Reference proteome</keyword>
<evidence type="ECO:0000256" key="3">
    <source>
        <dbReference type="ARBA" id="ARBA00022475"/>
    </source>
</evidence>
<feature type="transmembrane region" description="Helical" evidence="7">
    <location>
        <begin position="133"/>
        <end position="154"/>
    </location>
</feature>
<feature type="transmembrane region" description="Helical" evidence="7">
    <location>
        <begin position="92"/>
        <end position="113"/>
    </location>
</feature>
<feature type="transmembrane region" description="Helical" evidence="7">
    <location>
        <begin position="12"/>
        <end position="34"/>
    </location>
</feature>
<evidence type="ECO:0000256" key="2">
    <source>
        <dbReference type="ARBA" id="ARBA00007400"/>
    </source>
</evidence>
<feature type="domain" description="Acyltransferase 3" evidence="8">
    <location>
        <begin position="13"/>
        <end position="336"/>
    </location>
</feature>
<comment type="similarity">
    <text evidence="2">Belongs to the acyltransferase 3 family.</text>
</comment>
<feature type="transmembrane region" description="Helical" evidence="7">
    <location>
        <begin position="54"/>
        <end position="72"/>
    </location>
</feature>
<evidence type="ECO:0000313" key="10">
    <source>
        <dbReference type="Proteomes" id="UP000196573"/>
    </source>
</evidence>
<reference evidence="9 10" key="1">
    <citation type="submission" date="2017-03" db="EMBL/GenBank/DDBJ databases">
        <authorList>
            <person name="Afonso C.L."/>
            <person name="Miller P.J."/>
            <person name="Scott M.A."/>
            <person name="Spackman E."/>
            <person name="Goraichik I."/>
            <person name="Dimitrov K.M."/>
            <person name="Suarez D.L."/>
            <person name="Swayne D.E."/>
        </authorList>
    </citation>
    <scope>NUCLEOTIDE SEQUENCE [LARGE SCALE GENOMIC DNA]</scope>
    <source>
        <strain evidence="9">SB41UT1</strain>
    </source>
</reference>
<dbReference type="EMBL" id="FWPT01000006">
    <property type="protein sequence ID" value="SMA48414.1"/>
    <property type="molecule type" value="Genomic_DNA"/>
</dbReference>
<protein>
    <submittedName>
        <fullName evidence="9">Inner membrane protein YiaH</fullName>
    </submittedName>
</protein>
<dbReference type="GO" id="GO:0005886">
    <property type="term" value="C:plasma membrane"/>
    <property type="evidence" value="ECO:0007669"/>
    <property type="project" value="UniProtKB-SubCell"/>
</dbReference>
<feature type="transmembrane region" description="Helical" evidence="7">
    <location>
        <begin position="284"/>
        <end position="303"/>
    </location>
</feature>
<evidence type="ECO:0000313" key="9">
    <source>
        <dbReference type="EMBL" id="SMA48414.1"/>
    </source>
</evidence>
<keyword evidence="6 7" id="KW-0472">Membrane</keyword>
<sequence length="347" mass="39455">MSQSTPTRPDYFYIELLRAVAAIAVVIIHVLGPYRDLLDVIPAFDWLSAVSLNVASRWAVPIFIMITGALMLSDTRPFNLRYFLARRVSKVLIPFLIWSIFYAFLAGATLHGTELTYDFAPVWPLLENLPSKATWYHLGFYYYFIPLYLLIPFLTPWVQKLSDDQLRMLVLGWLTLTLLYLLRVKSAWMIDAVMYGGYLVLGYALIRLPIAQEYRTALVFAAGMALLSSVYGIWEQSNITGQYTTGRLTSYKTLNTAVVAATVFMLAYYYGSAVTGRWKTLVRFIGRYSLGLYLLHPVVLWPIRQLNFAPEPALLTIPLMAGIVTTLTLLLVWIMSRFKATAWLVPA</sequence>
<feature type="transmembrane region" description="Helical" evidence="7">
    <location>
        <begin position="166"/>
        <end position="182"/>
    </location>
</feature>
<name>A0A1X7ALK7_9GAMM</name>
<keyword evidence="5 7" id="KW-1133">Transmembrane helix</keyword>
<evidence type="ECO:0000256" key="4">
    <source>
        <dbReference type="ARBA" id="ARBA00022692"/>
    </source>
</evidence>
<feature type="transmembrane region" description="Helical" evidence="7">
    <location>
        <begin position="254"/>
        <end position="272"/>
    </location>
</feature>
<gene>
    <name evidence="9" type="primary">yiaH</name>
    <name evidence="9" type="ORF">EHSB41UT_02731</name>
</gene>
<dbReference type="PANTHER" id="PTHR40074:SF2">
    <property type="entry name" value="O-ACETYLTRANSFERASE WECH"/>
    <property type="match status" value="1"/>
</dbReference>
<feature type="transmembrane region" description="Helical" evidence="7">
    <location>
        <begin position="315"/>
        <end position="334"/>
    </location>
</feature>
<dbReference type="AlphaFoldDB" id="A0A1X7ALK7"/>
<proteinExistence type="inferred from homology"/>
<keyword evidence="3" id="KW-1003">Cell membrane</keyword>
<feature type="transmembrane region" description="Helical" evidence="7">
    <location>
        <begin position="218"/>
        <end position="234"/>
    </location>
</feature>
<evidence type="ECO:0000256" key="5">
    <source>
        <dbReference type="ARBA" id="ARBA00022989"/>
    </source>
</evidence>
<comment type="subcellular location">
    <subcellularLocation>
        <location evidence="1">Cell membrane</location>
        <topology evidence="1">Multi-pass membrane protein</topology>
    </subcellularLocation>
</comment>
<evidence type="ECO:0000259" key="8">
    <source>
        <dbReference type="Pfam" id="PF01757"/>
    </source>
</evidence>
<organism evidence="9 10">
    <name type="scientific">Parendozoicomonas haliclonae</name>
    <dbReference type="NCBI Taxonomy" id="1960125"/>
    <lineage>
        <taxon>Bacteria</taxon>
        <taxon>Pseudomonadati</taxon>
        <taxon>Pseudomonadota</taxon>
        <taxon>Gammaproteobacteria</taxon>
        <taxon>Oceanospirillales</taxon>
        <taxon>Endozoicomonadaceae</taxon>
        <taxon>Parendozoicomonas</taxon>
    </lineage>
</organism>
<evidence type="ECO:0000256" key="6">
    <source>
        <dbReference type="ARBA" id="ARBA00023136"/>
    </source>
</evidence>
<dbReference type="PANTHER" id="PTHR40074">
    <property type="entry name" value="O-ACETYLTRANSFERASE WECH"/>
    <property type="match status" value="1"/>
</dbReference>
<evidence type="ECO:0000256" key="7">
    <source>
        <dbReference type="SAM" id="Phobius"/>
    </source>
</evidence>
<accession>A0A1X7ALK7</accession>
<feature type="transmembrane region" description="Helical" evidence="7">
    <location>
        <begin position="188"/>
        <end position="206"/>
    </location>
</feature>
<evidence type="ECO:0000256" key="1">
    <source>
        <dbReference type="ARBA" id="ARBA00004651"/>
    </source>
</evidence>
<dbReference type="Pfam" id="PF01757">
    <property type="entry name" value="Acyl_transf_3"/>
    <property type="match status" value="1"/>
</dbReference>
<dbReference type="GO" id="GO:0016413">
    <property type="term" value="F:O-acetyltransferase activity"/>
    <property type="evidence" value="ECO:0007669"/>
    <property type="project" value="TreeGrafter"/>
</dbReference>
<dbReference type="OrthoDB" id="1072135at2"/>
<dbReference type="GO" id="GO:0009246">
    <property type="term" value="P:enterobacterial common antigen biosynthetic process"/>
    <property type="evidence" value="ECO:0007669"/>
    <property type="project" value="TreeGrafter"/>
</dbReference>